<dbReference type="EMBL" id="SPQT01000004">
    <property type="protein sequence ID" value="TFV48761.1"/>
    <property type="molecule type" value="Genomic_DNA"/>
</dbReference>
<protein>
    <submittedName>
        <fullName evidence="2">Uncharacterized protein</fullName>
    </submittedName>
</protein>
<evidence type="ECO:0000313" key="2">
    <source>
        <dbReference type="EMBL" id="TFV48761.1"/>
    </source>
</evidence>
<evidence type="ECO:0000313" key="3">
    <source>
        <dbReference type="Proteomes" id="UP000297966"/>
    </source>
</evidence>
<feature type="region of interest" description="Disordered" evidence="1">
    <location>
        <begin position="1"/>
        <end position="67"/>
    </location>
</feature>
<reference evidence="2 3" key="1">
    <citation type="submission" date="2019-03" db="EMBL/GenBank/DDBJ databases">
        <title>Bradyrhizobium diversity isolated from nodules of Chamaecrista fasciculata.</title>
        <authorList>
            <person name="Klepa M.S."/>
            <person name="Urquiaga M.O."/>
            <person name="Hungria M."/>
            <person name="Delamuta J.R."/>
        </authorList>
    </citation>
    <scope>NUCLEOTIDE SEQUENCE [LARGE SCALE GENOMIC DNA]</scope>
    <source>
        <strain evidence="2 3">CNPSo 3448</strain>
    </source>
</reference>
<evidence type="ECO:0000256" key="1">
    <source>
        <dbReference type="SAM" id="MobiDB-lite"/>
    </source>
</evidence>
<organism evidence="2 3">
    <name type="scientific">Bradyrhizobium niftali</name>
    <dbReference type="NCBI Taxonomy" id="2560055"/>
    <lineage>
        <taxon>Bacteria</taxon>
        <taxon>Pseudomonadati</taxon>
        <taxon>Pseudomonadota</taxon>
        <taxon>Alphaproteobacteria</taxon>
        <taxon>Hyphomicrobiales</taxon>
        <taxon>Nitrobacteraceae</taxon>
        <taxon>Bradyrhizobium</taxon>
    </lineage>
</organism>
<feature type="compositionally biased region" description="Low complexity" evidence="1">
    <location>
        <begin position="51"/>
        <end position="67"/>
    </location>
</feature>
<dbReference type="AlphaFoldDB" id="A0A4Y9M156"/>
<keyword evidence="3" id="KW-1185">Reference proteome</keyword>
<sequence length="67" mass="7145">MLRCARNDDGESPTPYQPDRLAESPPHPESALCANSGLSPQAGRDKSHRATTSTSPSTPLTTLKPRS</sequence>
<comment type="caution">
    <text evidence="2">The sequence shown here is derived from an EMBL/GenBank/DDBJ whole genome shotgun (WGS) entry which is preliminary data.</text>
</comment>
<name>A0A4Y9M156_9BRAD</name>
<gene>
    <name evidence="2" type="ORF">E4K65_11755</name>
</gene>
<proteinExistence type="predicted"/>
<accession>A0A4Y9M156</accession>
<dbReference type="Proteomes" id="UP000297966">
    <property type="component" value="Unassembled WGS sequence"/>
</dbReference>